<feature type="compositionally biased region" description="Low complexity" evidence="1">
    <location>
        <begin position="396"/>
        <end position="412"/>
    </location>
</feature>
<sequence length="645" mass="70550">MDESQLKTFLTPLGQGSSWGAKCVRRLLEADDLTSIAQGLVAQNGIKPIREVKGVWNAWGIDMATCLANCDRRNFPMVRLDGIQPCAVRSNTEVSQVFDFPIFTSGVTNYLLPWLGLTAQLPYETGTVAGNVESFCLAVGSPMLTTFSLMSTTLNAHSTTKMFEARFGNGKTKADMKKAVKAAEYFLCGSQQCPIRINEEEFRQLFNEEPARFRERWRIVKQRLHNTRRQYTFSLIAQTSFAVIAWILTIIGSYATALGQHSEALLLSSGTLWTWLVPIVLGWMAVGVQSRENTIRDAIKGESTDMKAFEAGSGFGHRPPQALLGHVPGDETLQGPAYNYARIFTYPKLRDRVVGAFENKLRGLDEQAIPVVEAAGPMPAATTLQVEATIRKQDSARSSAHDSASAISQASSTGYQKPQHTNTSQLETAPAIAQTTGDGGPYMAWQEVTSSSDWIQNFLLSNLVAVVLQWGVTGSAIVISYLTEVRGLGCRSGSYLLYGILATSAHILLLASVFLSHNAMLKYQSKSNDAASTAGTPTAQARSAKHELFCVLAVATRYLGKMLAVINALWIVLSSIFELIGFYESCWCTGTVLGLGDKAWVVLFVSGDKMREEAEPSWVGGLAMSLLTMVLTYLLTKSYSWGRKN</sequence>
<feature type="region of interest" description="Disordered" evidence="1">
    <location>
        <begin position="390"/>
        <end position="428"/>
    </location>
</feature>
<dbReference type="EMBL" id="WJXW01000001">
    <property type="protein sequence ID" value="KAF9740541.1"/>
    <property type="molecule type" value="Genomic_DNA"/>
</dbReference>
<proteinExistence type="predicted"/>
<keyword evidence="4" id="KW-1185">Reference proteome</keyword>
<keyword evidence="2" id="KW-1133">Transmembrane helix</keyword>
<feature type="transmembrane region" description="Helical" evidence="2">
    <location>
        <begin position="495"/>
        <end position="516"/>
    </location>
</feature>
<evidence type="ECO:0000313" key="3">
    <source>
        <dbReference type="EMBL" id="KAF9740541.1"/>
    </source>
</evidence>
<feature type="transmembrane region" description="Helical" evidence="2">
    <location>
        <begin position="231"/>
        <end position="252"/>
    </location>
</feature>
<evidence type="ECO:0000313" key="4">
    <source>
        <dbReference type="Proteomes" id="UP000756921"/>
    </source>
</evidence>
<dbReference type="Proteomes" id="UP000756921">
    <property type="component" value="Unassembled WGS sequence"/>
</dbReference>
<dbReference type="AlphaFoldDB" id="A0A9P6GRK0"/>
<evidence type="ECO:0000256" key="1">
    <source>
        <dbReference type="SAM" id="MobiDB-lite"/>
    </source>
</evidence>
<gene>
    <name evidence="3" type="ORF">PMIN01_00080</name>
</gene>
<feature type="transmembrane region" description="Helical" evidence="2">
    <location>
        <begin position="459"/>
        <end position="483"/>
    </location>
</feature>
<keyword evidence="2" id="KW-0812">Transmembrane</keyword>
<comment type="caution">
    <text evidence="3">The sequence shown here is derived from an EMBL/GenBank/DDBJ whole genome shotgun (WGS) entry which is preliminary data.</text>
</comment>
<protein>
    <submittedName>
        <fullName evidence="3">Uncharacterized protein</fullName>
    </submittedName>
</protein>
<evidence type="ECO:0000256" key="2">
    <source>
        <dbReference type="SAM" id="Phobius"/>
    </source>
</evidence>
<name>A0A9P6GRK0_9PLEO</name>
<feature type="transmembrane region" description="Helical" evidence="2">
    <location>
        <begin position="264"/>
        <end position="286"/>
    </location>
</feature>
<feature type="transmembrane region" description="Helical" evidence="2">
    <location>
        <begin position="618"/>
        <end position="636"/>
    </location>
</feature>
<dbReference type="OrthoDB" id="5392263at2759"/>
<keyword evidence="2" id="KW-0472">Membrane</keyword>
<accession>A0A9P6GRK0</accession>
<feature type="compositionally biased region" description="Polar residues" evidence="1">
    <location>
        <begin position="413"/>
        <end position="427"/>
    </location>
</feature>
<reference evidence="3" key="1">
    <citation type="journal article" date="2020" name="Mol. Plant Microbe Interact.">
        <title>Genome Sequence of the Biocontrol Agent Coniothyrium minitans strain Conio (IMI 134523).</title>
        <authorList>
            <person name="Patel D."/>
            <person name="Shittu T.A."/>
            <person name="Baroncelli R."/>
            <person name="Muthumeenakshi S."/>
            <person name="Osborne T.H."/>
            <person name="Janganan T.K."/>
            <person name="Sreenivasaprasad S."/>
        </authorList>
    </citation>
    <scope>NUCLEOTIDE SEQUENCE</scope>
    <source>
        <strain evidence="3">Conio</strain>
    </source>
</reference>
<organism evidence="3 4">
    <name type="scientific">Paraphaeosphaeria minitans</name>
    <dbReference type="NCBI Taxonomy" id="565426"/>
    <lineage>
        <taxon>Eukaryota</taxon>
        <taxon>Fungi</taxon>
        <taxon>Dikarya</taxon>
        <taxon>Ascomycota</taxon>
        <taxon>Pezizomycotina</taxon>
        <taxon>Dothideomycetes</taxon>
        <taxon>Pleosporomycetidae</taxon>
        <taxon>Pleosporales</taxon>
        <taxon>Massarineae</taxon>
        <taxon>Didymosphaeriaceae</taxon>
        <taxon>Paraphaeosphaeria</taxon>
    </lineage>
</organism>
<feature type="transmembrane region" description="Helical" evidence="2">
    <location>
        <begin position="562"/>
        <end position="583"/>
    </location>
</feature>